<proteinExistence type="predicted"/>
<evidence type="ECO:0000313" key="1">
    <source>
        <dbReference type="EMBL" id="KAL1529055.1"/>
    </source>
</evidence>
<gene>
    <name evidence="1" type="ORF">AB1Y20_000018</name>
</gene>
<dbReference type="Proteomes" id="UP001515480">
    <property type="component" value="Unassembled WGS sequence"/>
</dbReference>
<reference evidence="1 2" key="1">
    <citation type="journal article" date="2024" name="Science">
        <title>Giant polyketide synthase enzymes in the biosynthesis of giant marine polyether toxins.</title>
        <authorList>
            <person name="Fallon T.R."/>
            <person name="Shende V.V."/>
            <person name="Wierzbicki I.H."/>
            <person name="Pendleton A.L."/>
            <person name="Watervoot N.F."/>
            <person name="Auber R.P."/>
            <person name="Gonzalez D.J."/>
            <person name="Wisecaver J.H."/>
            <person name="Moore B.S."/>
        </authorList>
    </citation>
    <scope>NUCLEOTIDE SEQUENCE [LARGE SCALE GENOMIC DNA]</scope>
    <source>
        <strain evidence="1 2">12B1</strain>
    </source>
</reference>
<name>A0AB34K4N4_PRYPA</name>
<protein>
    <submittedName>
        <fullName evidence="1">Uncharacterized protein</fullName>
    </submittedName>
</protein>
<dbReference type="AlphaFoldDB" id="A0AB34K4N4"/>
<dbReference type="EMBL" id="JBGBPQ010000001">
    <property type="protein sequence ID" value="KAL1529055.1"/>
    <property type="molecule type" value="Genomic_DNA"/>
</dbReference>
<sequence length="388" mass="40534">MGGVGSKCCGASAAPKDKNDKYIDDVEYEPVNVPSIDEAFTPAFEVLQTAVATNNALWKSVDTVKLVGSVLLGALSSELAIKESSVKFALVKEDDAGERLTVAEVHGGAEAVVEKSEADFKLVKEKPEANAAIEACSAALAKLNDALKEASMVGVKVGPGNRLECVAGDVGNDAAAKKQLDEAKLAVQGFNNTYFGVKNQLVMMGLSGGLSQALTEMVTNIKALVQDVKPTVNINYEKLMEGELDLKPDLGVNVQKIANTCPKKVKKCVDAVFGEKFLTTGEPMSEGGLMGTLVDTAKQSAELMSKCNESMEAVKALASDPAALITKAKEAGFEQMAAMKVPGKVAKNAKNASKTPLILADLFKTIKEVSQEVKTGLAGASGTVADAS</sequence>
<accession>A0AB34K4N4</accession>
<comment type="caution">
    <text evidence="1">The sequence shown here is derived from an EMBL/GenBank/DDBJ whole genome shotgun (WGS) entry which is preliminary data.</text>
</comment>
<organism evidence="1 2">
    <name type="scientific">Prymnesium parvum</name>
    <name type="common">Toxic golden alga</name>
    <dbReference type="NCBI Taxonomy" id="97485"/>
    <lineage>
        <taxon>Eukaryota</taxon>
        <taxon>Haptista</taxon>
        <taxon>Haptophyta</taxon>
        <taxon>Prymnesiophyceae</taxon>
        <taxon>Prymnesiales</taxon>
        <taxon>Prymnesiaceae</taxon>
        <taxon>Prymnesium</taxon>
    </lineage>
</organism>
<evidence type="ECO:0000313" key="2">
    <source>
        <dbReference type="Proteomes" id="UP001515480"/>
    </source>
</evidence>
<keyword evidence="2" id="KW-1185">Reference proteome</keyword>